<keyword evidence="3" id="KW-1185">Reference proteome</keyword>
<feature type="domain" description="NodB homology" evidence="1">
    <location>
        <begin position="111"/>
        <end position="320"/>
    </location>
</feature>
<dbReference type="Gene3D" id="3.20.20.370">
    <property type="entry name" value="Glycoside hydrolase/deacetylase"/>
    <property type="match status" value="1"/>
</dbReference>
<name>A0ABR7Y696_9SPHI</name>
<gene>
    <name evidence="2" type="ORF">H8B17_14695</name>
</gene>
<organism evidence="2 3">
    <name type="scientific">Sphingobacterium arenae</name>
    <dbReference type="NCBI Taxonomy" id="1280598"/>
    <lineage>
        <taxon>Bacteria</taxon>
        <taxon>Pseudomonadati</taxon>
        <taxon>Bacteroidota</taxon>
        <taxon>Sphingobacteriia</taxon>
        <taxon>Sphingobacteriales</taxon>
        <taxon>Sphingobacteriaceae</taxon>
        <taxon>Sphingobacterium</taxon>
    </lineage>
</organism>
<dbReference type="SUPFAM" id="SSF88713">
    <property type="entry name" value="Glycoside hydrolase/deacetylase"/>
    <property type="match status" value="1"/>
</dbReference>
<sequence>MWKAIRPIFNLGAVLVTTISFVSCQGNINTSAASLHPDTTEVDSIVGLSDIESKDTVKHQKGYLTKRWRTPVHIQLDTLNPISRDSLARYEKAERRRVRDSVRQELDKLPKHVYFTFDDGPLIGSSAIDSISKARNIKINAFLVGRHANMSKRLKRDLQRYKDNPLVECYNHSYTHGKNRFTMFYSNPVSAYEDFEKNELDLELKHKIARLPGRNIWIYDDVRRIDLKSGASTADMLYTNGYKIYGWDVEWRIYAASGKPIQSVNEIYTRIRNYMANKSSMEPNNVVLLMHDDMFQTKKGQQLLSSLIDTIQTTTDYKFEFIRDYPFRY</sequence>
<evidence type="ECO:0000313" key="3">
    <source>
        <dbReference type="Proteomes" id="UP000606494"/>
    </source>
</evidence>
<dbReference type="RefSeq" id="WP_190309986.1">
    <property type="nucleotide sequence ID" value="NZ_JACNYK010000004.1"/>
</dbReference>
<dbReference type="EMBL" id="JACNYK010000004">
    <property type="protein sequence ID" value="MBD1426830.1"/>
    <property type="molecule type" value="Genomic_DNA"/>
</dbReference>
<dbReference type="InterPro" id="IPR011330">
    <property type="entry name" value="Glyco_hydro/deAcase_b/a-brl"/>
</dbReference>
<evidence type="ECO:0000313" key="2">
    <source>
        <dbReference type="EMBL" id="MBD1426830.1"/>
    </source>
</evidence>
<dbReference type="Pfam" id="PF01522">
    <property type="entry name" value="Polysacc_deac_1"/>
    <property type="match status" value="1"/>
</dbReference>
<evidence type="ECO:0000259" key="1">
    <source>
        <dbReference type="PROSITE" id="PS51677"/>
    </source>
</evidence>
<reference evidence="2 3" key="1">
    <citation type="submission" date="2020-08" db="EMBL/GenBank/DDBJ databases">
        <title>Sphingobacterium sp. DN00404 isolated from aquaculture water.</title>
        <authorList>
            <person name="Zhang M."/>
        </authorList>
    </citation>
    <scope>NUCLEOTIDE SEQUENCE [LARGE SCALE GENOMIC DNA]</scope>
    <source>
        <strain evidence="2 3">KCTC 32294</strain>
    </source>
</reference>
<comment type="caution">
    <text evidence="2">The sequence shown here is derived from an EMBL/GenBank/DDBJ whole genome shotgun (WGS) entry which is preliminary data.</text>
</comment>
<protein>
    <submittedName>
        <fullName evidence="2">Polysaccharide deacetylase family protein</fullName>
    </submittedName>
</protein>
<accession>A0ABR7Y696</accession>
<dbReference type="PROSITE" id="PS51677">
    <property type="entry name" value="NODB"/>
    <property type="match status" value="1"/>
</dbReference>
<dbReference type="Proteomes" id="UP000606494">
    <property type="component" value="Unassembled WGS sequence"/>
</dbReference>
<proteinExistence type="predicted"/>
<dbReference type="InterPro" id="IPR002509">
    <property type="entry name" value="NODB_dom"/>
</dbReference>
<dbReference type="PROSITE" id="PS51257">
    <property type="entry name" value="PROKAR_LIPOPROTEIN"/>
    <property type="match status" value="1"/>
</dbReference>